<name>A0A1I6G1X6_9EURY</name>
<dbReference type="OrthoDB" id="289802at2157"/>
<proteinExistence type="predicted"/>
<accession>A0A1I6G1X6</accession>
<organism evidence="1 2">
    <name type="scientific">Halogeometricum limi</name>
    <dbReference type="NCBI Taxonomy" id="555875"/>
    <lineage>
        <taxon>Archaea</taxon>
        <taxon>Methanobacteriati</taxon>
        <taxon>Methanobacteriota</taxon>
        <taxon>Stenosarchaea group</taxon>
        <taxon>Halobacteria</taxon>
        <taxon>Halobacteriales</taxon>
        <taxon>Haloferacaceae</taxon>
        <taxon>Halogeometricum</taxon>
    </lineage>
</organism>
<dbReference type="EMBL" id="FOYS01000001">
    <property type="protein sequence ID" value="SFR36067.1"/>
    <property type="molecule type" value="Genomic_DNA"/>
</dbReference>
<protein>
    <submittedName>
        <fullName evidence="1">Uncharacterized protein</fullName>
    </submittedName>
</protein>
<reference evidence="2" key="1">
    <citation type="submission" date="2016-10" db="EMBL/GenBank/DDBJ databases">
        <authorList>
            <person name="Varghese N."/>
            <person name="Submissions S."/>
        </authorList>
    </citation>
    <scope>NUCLEOTIDE SEQUENCE [LARGE SCALE GENOMIC DNA]</scope>
    <source>
        <strain evidence="2">CGMCC 1.8711</strain>
    </source>
</reference>
<dbReference type="Proteomes" id="UP000243250">
    <property type="component" value="Unassembled WGS sequence"/>
</dbReference>
<evidence type="ECO:0000313" key="2">
    <source>
        <dbReference type="Proteomes" id="UP000243250"/>
    </source>
</evidence>
<sequence>MVDRIMVGDDQLRAKVKGERAGADVAGMQYIGYEVGLTKHSVHVLGKQCNADIADEDFRYMVVPIDSIRAVKLSDVKDRGRTIEVHLGEDDDIVLHSEGQRTLGENLKRLFLLLSRLLS</sequence>
<gene>
    <name evidence="1" type="ORF">SAMN04488124_0719</name>
</gene>
<dbReference type="AlphaFoldDB" id="A0A1I6G1X6"/>
<keyword evidence="2" id="KW-1185">Reference proteome</keyword>
<dbReference type="RefSeq" id="WP_089876801.1">
    <property type="nucleotide sequence ID" value="NZ_FOYS01000001.1"/>
</dbReference>
<dbReference type="STRING" id="555875.SAMN04488124_0719"/>
<evidence type="ECO:0000313" key="1">
    <source>
        <dbReference type="EMBL" id="SFR36067.1"/>
    </source>
</evidence>